<evidence type="ECO:0000256" key="1">
    <source>
        <dbReference type="SAM" id="MobiDB-lite"/>
    </source>
</evidence>
<dbReference type="OrthoDB" id="10370045at2759"/>
<reference evidence="4" key="1">
    <citation type="submission" date="2016-06" db="EMBL/GenBank/DDBJ databases">
        <title>Parallel loss of symbiosis genes in relatives of nitrogen-fixing non-legume Parasponia.</title>
        <authorList>
            <person name="Van Velzen R."/>
            <person name="Holmer R."/>
            <person name="Bu F."/>
            <person name="Rutten L."/>
            <person name="Van Zeijl A."/>
            <person name="Liu W."/>
            <person name="Santuari L."/>
            <person name="Cao Q."/>
            <person name="Sharma T."/>
            <person name="Shen D."/>
            <person name="Roswanjaya Y."/>
            <person name="Wardhani T."/>
            <person name="Kalhor M.S."/>
            <person name="Jansen J."/>
            <person name="Van den Hoogen J."/>
            <person name="Gungor B."/>
            <person name="Hartog M."/>
            <person name="Hontelez J."/>
            <person name="Verver J."/>
            <person name="Yang W.-C."/>
            <person name="Schijlen E."/>
            <person name="Repin R."/>
            <person name="Schilthuizen M."/>
            <person name="Schranz E."/>
            <person name="Heidstra R."/>
            <person name="Miyata K."/>
            <person name="Fedorova E."/>
            <person name="Kohlen W."/>
            <person name="Bisseling T."/>
            <person name="Smit S."/>
            <person name="Geurts R."/>
        </authorList>
    </citation>
    <scope>NUCLEOTIDE SEQUENCE [LARGE SCALE GENOMIC DNA]</scope>
    <source>
        <strain evidence="4">cv. WU1-14</strain>
    </source>
</reference>
<proteinExistence type="predicted"/>
<feature type="compositionally biased region" description="Basic and acidic residues" evidence="1">
    <location>
        <begin position="10"/>
        <end position="26"/>
    </location>
</feature>
<dbReference type="EMBL" id="JXTB01000114">
    <property type="protein sequence ID" value="PON62290.1"/>
    <property type="molecule type" value="Genomic_DNA"/>
</dbReference>
<feature type="region of interest" description="Disordered" evidence="1">
    <location>
        <begin position="1"/>
        <end position="26"/>
    </location>
</feature>
<keyword evidence="2" id="KW-1133">Transmembrane helix</keyword>
<keyword evidence="2" id="KW-0812">Transmembrane</keyword>
<accession>A0A2P5CML1</accession>
<keyword evidence="4" id="KW-1185">Reference proteome</keyword>
<dbReference type="AlphaFoldDB" id="A0A2P5CML1"/>
<sequence length="113" mass="12293">MASENNNNENLRETKGKAAVDADHDDDHHGHIDLDEVLNEAAHLEAQLALSNLDVTLSELPSTSRAQPAVSLLPDLLNNNSDNDDDILEVITLVASLLTIFLYVYLSINASCN</sequence>
<evidence type="ECO:0000313" key="3">
    <source>
        <dbReference type="EMBL" id="PON62290.1"/>
    </source>
</evidence>
<feature type="transmembrane region" description="Helical" evidence="2">
    <location>
        <begin position="87"/>
        <end position="106"/>
    </location>
</feature>
<gene>
    <name evidence="3" type="ORF">PanWU01x14_139900</name>
</gene>
<comment type="caution">
    <text evidence="3">The sequence shown here is derived from an EMBL/GenBank/DDBJ whole genome shotgun (WGS) entry which is preliminary data.</text>
</comment>
<name>A0A2P5CML1_PARAD</name>
<organism evidence="3 4">
    <name type="scientific">Parasponia andersonii</name>
    <name type="common">Sponia andersonii</name>
    <dbReference type="NCBI Taxonomy" id="3476"/>
    <lineage>
        <taxon>Eukaryota</taxon>
        <taxon>Viridiplantae</taxon>
        <taxon>Streptophyta</taxon>
        <taxon>Embryophyta</taxon>
        <taxon>Tracheophyta</taxon>
        <taxon>Spermatophyta</taxon>
        <taxon>Magnoliopsida</taxon>
        <taxon>eudicotyledons</taxon>
        <taxon>Gunneridae</taxon>
        <taxon>Pentapetalae</taxon>
        <taxon>rosids</taxon>
        <taxon>fabids</taxon>
        <taxon>Rosales</taxon>
        <taxon>Cannabaceae</taxon>
        <taxon>Parasponia</taxon>
    </lineage>
</organism>
<keyword evidence="2" id="KW-0472">Membrane</keyword>
<dbReference type="Proteomes" id="UP000237105">
    <property type="component" value="Unassembled WGS sequence"/>
</dbReference>
<protein>
    <recommendedName>
        <fullName evidence="5">Transmembrane protein</fullName>
    </recommendedName>
</protein>
<evidence type="ECO:0008006" key="5">
    <source>
        <dbReference type="Google" id="ProtNLM"/>
    </source>
</evidence>
<evidence type="ECO:0000313" key="4">
    <source>
        <dbReference type="Proteomes" id="UP000237105"/>
    </source>
</evidence>
<evidence type="ECO:0000256" key="2">
    <source>
        <dbReference type="SAM" id="Phobius"/>
    </source>
</evidence>